<protein>
    <submittedName>
        <fullName evidence="1">DUF177 domain-containing protein</fullName>
    </submittedName>
</protein>
<dbReference type="PANTHER" id="PTHR34374:SF1">
    <property type="entry name" value="LARGE RIBOSOMAL RNA SUBUNIT ACCUMULATION PROTEIN YCED HOMOLOG 1, CHLOROPLASTIC"/>
    <property type="match status" value="1"/>
</dbReference>
<dbReference type="RefSeq" id="WP_324717686.1">
    <property type="nucleotide sequence ID" value="NZ_CP141615.1"/>
</dbReference>
<dbReference type="Proteomes" id="UP001332192">
    <property type="component" value="Chromosome"/>
</dbReference>
<evidence type="ECO:0000313" key="2">
    <source>
        <dbReference type="Proteomes" id="UP001332192"/>
    </source>
</evidence>
<dbReference type="InterPro" id="IPR003772">
    <property type="entry name" value="YceD"/>
</dbReference>
<evidence type="ECO:0000313" key="1">
    <source>
        <dbReference type="EMBL" id="WRP18413.1"/>
    </source>
</evidence>
<dbReference type="PANTHER" id="PTHR34374">
    <property type="entry name" value="LARGE RIBOSOMAL RNA SUBUNIT ACCUMULATION PROTEIN YCED HOMOLOG 1, CHLOROPLASTIC"/>
    <property type="match status" value="1"/>
</dbReference>
<dbReference type="EMBL" id="CP141615">
    <property type="protein sequence ID" value="WRP18413.1"/>
    <property type="molecule type" value="Genomic_DNA"/>
</dbReference>
<proteinExistence type="predicted"/>
<organism evidence="1 2">
    <name type="scientific">Carboxydichorda subterranea</name>
    <dbReference type="NCBI Taxonomy" id="3109565"/>
    <lineage>
        <taxon>Bacteria</taxon>
        <taxon>Bacillati</taxon>
        <taxon>Bacillota</taxon>
        <taxon>Limnochordia</taxon>
        <taxon>Limnochordales</taxon>
        <taxon>Geochordaceae</taxon>
        <taxon>Carboxydichorda</taxon>
    </lineage>
</organism>
<sequence>MQVNIHAIREQKGGQLPIEGETKSPPLEVAGGEIQCSPVRVHGTVTHTGKGYLVQVRLRCEARLECTRCLSPFVLSIDRPMQEMYYPERLRGQHPEGDDVANWFSGDVLDLSEAIREHLQLALPMKRLCREDCRGLCPTCGKNLNEGPCDCRRTGVDERWAALGRLLVEPVPRQRGGE</sequence>
<name>A0ABZ1C080_9FIRM</name>
<dbReference type="Pfam" id="PF02620">
    <property type="entry name" value="YceD"/>
    <property type="match status" value="1"/>
</dbReference>
<keyword evidence="2" id="KW-1185">Reference proteome</keyword>
<reference evidence="1 2" key="1">
    <citation type="journal article" date="2024" name="Front. Microbiol.">
        <title>Novel thermophilic genera Geochorda gen. nov. and Carboxydochorda gen. nov. from the deep terrestrial subsurface reveal the ecophysiological diversity in the class Limnochordia.</title>
        <authorList>
            <person name="Karnachuk O.V."/>
            <person name="Lukina A.P."/>
            <person name="Avakyan M.R."/>
            <person name="Kadnikov V.V."/>
            <person name="Begmatov S."/>
            <person name="Beletsky A.V."/>
            <person name="Vlasova K.G."/>
            <person name="Novikov A.A."/>
            <person name="Shcherbakova V.A."/>
            <person name="Mardanov A.V."/>
            <person name="Ravin N.V."/>
        </authorList>
    </citation>
    <scope>NUCLEOTIDE SEQUENCE [LARGE SCALE GENOMIC DNA]</scope>
    <source>
        <strain evidence="1 2">L945</strain>
    </source>
</reference>
<gene>
    <name evidence="1" type="ORF">U7230_05245</name>
</gene>
<accession>A0ABZ1C080</accession>